<dbReference type="InterPro" id="IPR013785">
    <property type="entry name" value="Aldolase_TIM"/>
</dbReference>
<keyword evidence="8 11" id="KW-0414">Isoprene biosynthesis</keyword>
<evidence type="ECO:0000256" key="1">
    <source>
        <dbReference type="ARBA" id="ARBA00001917"/>
    </source>
</evidence>
<dbReference type="InterPro" id="IPR000262">
    <property type="entry name" value="FMN-dep_DH"/>
</dbReference>
<keyword evidence="6 11" id="KW-0460">Magnesium</keyword>
<dbReference type="Pfam" id="PF01070">
    <property type="entry name" value="FMN_dh"/>
    <property type="match status" value="1"/>
</dbReference>
<dbReference type="Proteomes" id="UP000051658">
    <property type="component" value="Unassembled WGS sequence"/>
</dbReference>
<dbReference type="GeneID" id="89589697"/>
<gene>
    <name evidence="11" type="primary">fni</name>
    <name evidence="13" type="ORF">IV74_GL001195</name>
</gene>
<evidence type="ECO:0000256" key="5">
    <source>
        <dbReference type="ARBA" id="ARBA00022723"/>
    </source>
</evidence>
<dbReference type="GO" id="GO:0016491">
    <property type="term" value="F:oxidoreductase activity"/>
    <property type="evidence" value="ECO:0007669"/>
    <property type="project" value="InterPro"/>
</dbReference>
<evidence type="ECO:0000256" key="7">
    <source>
        <dbReference type="ARBA" id="ARBA00022857"/>
    </source>
</evidence>
<dbReference type="Gene3D" id="3.20.20.70">
    <property type="entry name" value="Aldolase class I"/>
    <property type="match status" value="1"/>
</dbReference>
<evidence type="ECO:0000256" key="2">
    <source>
        <dbReference type="ARBA" id="ARBA00022490"/>
    </source>
</evidence>
<comment type="subcellular location">
    <subcellularLocation>
        <location evidence="11">Cytoplasm</location>
    </subcellularLocation>
</comment>
<evidence type="ECO:0000256" key="10">
    <source>
        <dbReference type="ARBA" id="ARBA00025810"/>
    </source>
</evidence>
<keyword evidence="5 11" id="KW-0479">Metal-binding</keyword>
<feature type="binding site" evidence="11">
    <location>
        <position position="122"/>
    </location>
    <ligand>
        <name>FMN</name>
        <dbReference type="ChEBI" id="CHEBI:58210"/>
    </ligand>
</feature>
<sequence length="351" mass="38620">MSQLNRKNEHVEIAEKFFNKPKQSDYDSLAFVHQSFPEMSVNDVDIRTSFLDFHMSSPFYINAMTGGSEKTEKINAQLAQVAAATGVAIASGSQSAALKDPNVTSSFKVLRQYNPAGLIFANLGADHSVENALRAIDMLQANAIQLHVNAPQELIMPEGDRDFHHWLTSIEAVVKQVDVPVIVKEVGFGMSRNTLSLLNEIGVETVDLSGRGGTNFAAIENVRRASHSLDFLENWGQSTIISLLEAQSFLTKMNLLASGGVRNSFDIIKSLSLGAKAVGASGFFLHSILNDGVDSTIQTIENWQEELKLMMTLLGKKTIPELQETDLIISGSVRDWCLAREIDYQQFAKRS</sequence>
<comment type="caution">
    <text evidence="13">The sequence shown here is derived from an EMBL/GenBank/DDBJ whole genome shotgun (WGS) entry which is preliminary data.</text>
</comment>
<comment type="catalytic activity">
    <reaction evidence="11">
        <text>isopentenyl diphosphate = dimethylallyl diphosphate</text>
        <dbReference type="Rhea" id="RHEA:23284"/>
        <dbReference type="ChEBI" id="CHEBI:57623"/>
        <dbReference type="ChEBI" id="CHEBI:128769"/>
        <dbReference type="EC" id="5.3.3.2"/>
    </reaction>
</comment>
<keyword evidence="3 11" id="KW-0285">Flavoprotein</keyword>
<feature type="binding site" evidence="11">
    <location>
        <position position="184"/>
    </location>
    <ligand>
        <name>FMN</name>
        <dbReference type="ChEBI" id="CHEBI:58210"/>
    </ligand>
</feature>
<feature type="binding site" evidence="11">
    <location>
        <position position="214"/>
    </location>
    <ligand>
        <name>FMN</name>
        <dbReference type="ChEBI" id="CHEBI:58210"/>
    </ligand>
</feature>
<protein>
    <recommendedName>
        <fullName evidence="11">Isopentenyl-diphosphate delta-isomerase</fullName>
        <shortName evidence="11">IPP isomerase</shortName>
        <ecNumber evidence="11">5.3.3.2</ecNumber>
    </recommendedName>
    <alternativeName>
        <fullName evidence="11">Isopentenyl diphosphate:dimethylallyl diphosphate isomerase</fullName>
    </alternativeName>
    <alternativeName>
        <fullName evidence="11">Isopentenyl pyrophosphate isomerase</fullName>
    </alternativeName>
    <alternativeName>
        <fullName evidence="11">Type 2 isopentenyl diphosphate isomerase</fullName>
        <shortName evidence="11">IDI-2</shortName>
    </alternativeName>
</protein>
<evidence type="ECO:0000256" key="8">
    <source>
        <dbReference type="ARBA" id="ARBA00023229"/>
    </source>
</evidence>
<comment type="subunit">
    <text evidence="10 11">Homooctamer. Dimer of tetramers.</text>
</comment>
<organism evidence="13 14">
    <name type="scientific">Carnobacterium divergens DSM 20623</name>
    <dbReference type="NCBI Taxonomy" id="1449336"/>
    <lineage>
        <taxon>Bacteria</taxon>
        <taxon>Bacillati</taxon>
        <taxon>Bacillota</taxon>
        <taxon>Bacilli</taxon>
        <taxon>Lactobacillales</taxon>
        <taxon>Carnobacteriaceae</taxon>
        <taxon>Carnobacterium</taxon>
    </lineage>
</organism>
<comment type="cofactor">
    <cofactor evidence="11">
        <name>Mg(2+)</name>
        <dbReference type="ChEBI" id="CHEBI:18420"/>
    </cofactor>
</comment>
<dbReference type="PATRIC" id="fig|1449336.4.peg.1221"/>
<dbReference type="CDD" id="cd02811">
    <property type="entry name" value="IDI-2_FMN"/>
    <property type="match status" value="1"/>
</dbReference>
<dbReference type="GO" id="GO:0070402">
    <property type="term" value="F:NADPH binding"/>
    <property type="evidence" value="ECO:0007669"/>
    <property type="project" value="UniProtKB-UniRule"/>
</dbReference>
<keyword evidence="4 11" id="KW-0288">FMN</keyword>
<evidence type="ECO:0000256" key="9">
    <source>
        <dbReference type="ARBA" id="ARBA00023235"/>
    </source>
</evidence>
<comment type="cofactor">
    <cofactor evidence="11">
        <name>NADPH</name>
        <dbReference type="ChEBI" id="CHEBI:57783"/>
    </cofactor>
</comment>
<feature type="binding site" evidence="11">
    <location>
        <position position="209"/>
    </location>
    <ligand>
        <name>FMN</name>
        <dbReference type="ChEBI" id="CHEBI:58210"/>
    </ligand>
</feature>
<dbReference type="eggNOG" id="COG1304">
    <property type="taxonomic scope" value="Bacteria"/>
</dbReference>
<dbReference type="GO" id="GO:0008299">
    <property type="term" value="P:isoprenoid biosynthetic process"/>
    <property type="evidence" value="ECO:0007669"/>
    <property type="project" value="UniProtKB-UniRule"/>
</dbReference>
<evidence type="ECO:0000256" key="3">
    <source>
        <dbReference type="ARBA" id="ARBA00022630"/>
    </source>
</evidence>
<feature type="binding site" evidence="11">
    <location>
        <begin position="6"/>
        <end position="7"/>
    </location>
    <ligand>
        <name>substrate</name>
    </ligand>
</feature>
<feature type="binding site" evidence="11">
    <location>
        <position position="93"/>
    </location>
    <ligand>
        <name>FMN</name>
        <dbReference type="ChEBI" id="CHEBI:58210"/>
    </ligand>
</feature>
<reference evidence="13 14" key="1">
    <citation type="journal article" date="2015" name="Genome Announc.">
        <title>Expanding the biotechnology potential of lactobacilli through comparative genomics of 213 strains and associated genera.</title>
        <authorList>
            <person name="Sun Z."/>
            <person name="Harris H.M."/>
            <person name="McCann A."/>
            <person name="Guo C."/>
            <person name="Argimon S."/>
            <person name="Zhang W."/>
            <person name="Yang X."/>
            <person name="Jeffery I.B."/>
            <person name="Cooney J.C."/>
            <person name="Kagawa T.F."/>
            <person name="Liu W."/>
            <person name="Song Y."/>
            <person name="Salvetti E."/>
            <person name="Wrobel A."/>
            <person name="Rasinkangas P."/>
            <person name="Parkhill J."/>
            <person name="Rea M.C."/>
            <person name="O'Sullivan O."/>
            <person name="Ritari J."/>
            <person name="Douillard F.P."/>
            <person name="Paul Ross R."/>
            <person name="Yang R."/>
            <person name="Briner A.E."/>
            <person name="Felis G.E."/>
            <person name="de Vos W.M."/>
            <person name="Barrangou R."/>
            <person name="Klaenhammer T.R."/>
            <person name="Caufield P.W."/>
            <person name="Cui Y."/>
            <person name="Zhang H."/>
            <person name="O'Toole P.W."/>
        </authorList>
    </citation>
    <scope>NUCLEOTIDE SEQUENCE [LARGE SCALE GENOMIC DNA]</scope>
    <source>
        <strain evidence="13 14">DSM 20623</strain>
    </source>
</reference>
<comment type="function">
    <text evidence="11">Involved in the biosynthesis of isoprenoids. Catalyzes the 1,3-allylic rearrangement of the homoallylic substrate isopentenyl (IPP) to its allylic isomer, dimethylallyl diphosphate (DMAPP).</text>
</comment>
<dbReference type="PIRSF" id="PIRSF003314">
    <property type="entry name" value="IPP_isomerase"/>
    <property type="match status" value="1"/>
</dbReference>
<dbReference type="HAMAP" id="MF_00354">
    <property type="entry name" value="Idi_2"/>
    <property type="match status" value="1"/>
</dbReference>
<dbReference type="InterPro" id="IPR011179">
    <property type="entry name" value="IPdP_isomerase"/>
</dbReference>
<comment type="cofactor">
    <cofactor evidence="1 11">
        <name>FMN</name>
        <dbReference type="ChEBI" id="CHEBI:58210"/>
    </cofactor>
</comment>
<dbReference type="RefSeq" id="WP_034568280.1">
    <property type="nucleotide sequence ID" value="NZ_JQBS01000001.1"/>
</dbReference>
<keyword evidence="2 11" id="KW-0963">Cytoplasm</keyword>
<dbReference type="AlphaFoldDB" id="A0A0R2HYN3"/>
<feature type="binding site" evidence="11">
    <location>
        <position position="153"/>
    </location>
    <ligand>
        <name>Mg(2+)</name>
        <dbReference type="ChEBI" id="CHEBI:18420"/>
    </ligand>
</feature>
<evidence type="ECO:0000256" key="11">
    <source>
        <dbReference type="HAMAP-Rule" id="MF_00354"/>
    </source>
</evidence>
<comment type="caution">
    <text evidence="11">Lacks conserved residue(s) required for the propagation of feature annotation.</text>
</comment>
<dbReference type="EMBL" id="JQBS01000001">
    <property type="protein sequence ID" value="KRN57938.1"/>
    <property type="molecule type" value="Genomic_DNA"/>
</dbReference>
<dbReference type="NCBIfam" id="TIGR02151">
    <property type="entry name" value="IPP_isom_2"/>
    <property type="match status" value="1"/>
</dbReference>
<evidence type="ECO:0000313" key="14">
    <source>
        <dbReference type="Proteomes" id="UP000051658"/>
    </source>
</evidence>
<dbReference type="PANTHER" id="PTHR43665">
    <property type="entry name" value="ISOPENTENYL-DIPHOSPHATE DELTA-ISOMERASE"/>
    <property type="match status" value="1"/>
</dbReference>
<proteinExistence type="inferred from homology"/>
<dbReference type="PANTHER" id="PTHR43665:SF1">
    <property type="entry name" value="ISOPENTENYL-DIPHOSPHATE DELTA-ISOMERASE"/>
    <property type="match status" value="1"/>
</dbReference>
<feature type="binding site" evidence="11">
    <location>
        <begin position="63"/>
        <end position="65"/>
    </location>
    <ligand>
        <name>FMN</name>
        <dbReference type="ChEBI" id="CHEBI:58210"/>
    </ligand>
</feature>
<dbReference type="GO" id="GO:0004452">
    <property type="term" value="F:isopentenyl-diphosphate delta-isomerase activity"/>
    <property type="evidence" value="ECO:0007669"/>
    <property type="project" value="UniProtKB-UniRule"/>
</dbReference>
<dbReference type="SUPFAM" id="SSF51395">
    <property type="entry name" value="FMN-linked oxidoreductases"/>
    <property type="match status" value="1"/>
</dbReference>
<dbReference type="GO" id="GO:0000287">
    <property type="term" value="F:magnesium ion binding"/>
    <property type="evidence" value="ECO:0007669"/>
    <property type="project" value="UniProtKB-UniRule"/>
</dbReference>
<feature type="binding site" evidence="11">
    <location>
        <begin position="260"/>
        <end position="262"/>
    </location>
    <ligand>
        <name>FMN</name>
        <dbReference type="ChEBI" id="CHEBI:58210"/>
    </ligand>
</feature>
<evidence type="ECO:0000256" key="6">
    <source>
        <dbReference type="ARBA" id="ARBA00022842"/>
    </source>
</evidence>
<dbReference type="GO" id="GO:0005737">
    <property type="term" value="C:cytoplasm"/>
    <property type="evidence" value="ECO:0007669"/>
    <property type="project" value="UniProtKB-SubCell"/>
</dbReference>
<feature type="binding site" evidence="11">
    <location>
        <begin position="281"/>
        <end position="282"/>
    </location>
    <ligand>
        <name>FMN</name>
        <dbReference type="ChEBI" id="CHEBI:58210"/>
    </ligand>
</feature>
<dbReference type="EC" id="5.3.3.2" evidence="11"/>
<accession>A0A0R2HYN3</accession>
<evidence type="ECO:0000313" key="13">
    <source>
        <dbReference type="EMBL" id="KRN57938.1"/>
    </source>
</evidence>
<feature type="domain" description="FMN-dependent dehydrogenase" evidence="12">
    <location>
        <begin position="165"/>
        <end position="325"/>
    </location>
</feature>
<feature type="binding site" evidence="11">
    <location>
        <position position="152"/>
    </location>
    <ligand>
        <name>substrate</name>
    </ligand>
</feature>
<evidence type="ECO:0000259" key="12">
    <source>
        <dbReference type="Pfam" id="PF01070"/>
    </source>
</evidence>
<dbReference type="GO" id="GO:0010181">
    <property type="term" value="F:FMN binding"/>
    <property type="evidence" value="ECO:0007669"/>
    <property type="project" value="UniProtKB-UniRule"/>
</dbReference>
<name>A0A0R2HYN3_CARDV</name>
<keyword evidence="9 11" id="KW-0413">Isomerase</keyword>
<evidence type="ECO:0000256" key="4">
    <source>
        <dbReference type="ARBA" id="ARBA00022643"/>
    </source>
</evidence>
<keyword evidence="14" id="KW-1185">Reference proteome</keyword>
<keyword evidence="7 11" id="KW-0521">NADP</keyword>
<comment type="similarity">
    <text evidence="11">Belongs to the IPP isomerase type 2 family.</text>
</comment>